<protein>
    <submittedName>
        <fullName evidence="1">Uncharacterized protein</fullName>
    </submittedName>
</protein>
<name>A0ACC0L8E0_RHOML</name>
<organism evidence="1 2">
    <name type="scientific">Rhododendron molle</name>
    <name type="common">Chinese azalea</name>
    <name type="synonym">Azalea mollis</name>
    <dbReference type="NCBI Taxonomy" id="49168"/>
    <lineage>
        <taxon>Eukaryota</taxon>
        <taxon>Viridiplantae</taxon>
        <taxon>Streptophyta</taxon>
        <taxon>Embryophyta</taxon>
        <taxon>Tracheophyta</taxon>
        <taxon>Spermatophyta</taxon>
        <taxon>Magnoliopsida</taxon>
        <taxon>eudicotyledons</taxon>
        <taxon>Gunneridae</taxon>
        <taxon>Pentapetalae</taxon>
        <taxon>asterids</taxon>
        <taxon>Ericales</taxon>
        <taxon>Ericaceae</taxon>
        <taxon>Ericoideae</taxon>
        <taxon>Rhodoreae</taxon>
        <taxon>Rhododendron</taxon>
    </lineage>
</organism>
<accession>A0ACC0L8E0</accession>
<reference evidence="1" key="1">
    <citation type="submission" date="2022-02" db="EMBL/GenBank/DDBJ databases">
        <title>Plant Genome Project.</title>
        <authorList>
            <person name="Zhang R.-G."/>
        </authorList>
    </citation>
    <scope>NUCLEOTIDE SEQUENCE</scope>
    <source>
        <strain evidence="1">AT1</strain>
    </source>
</reference>
<evidence type="ECO:0000313" key="1">
    <source>
        <dbReference type="EMBL" id="KAI8524776.1"/>
    </source>
</evidence>
<dbReference type="EMBL" id="CM046400">
    <property type="protein sequence ID" value="KAI8524776.1"/>
    <property type="molecule type" value="Genomic_DNA"/>
</dbReference>
<proteinExistence type="predicted"/>
<sequence>MDVQGVRYEILVKEESSYSCLEEIGKWIDPMQKMGEVYISGEHLQGEGGWSPGMAEKRGEDDDVESHVQTPTNEREG</sequence>
<evidence type="ECO:0000313" key="2">
    <source>
        <dbReference type="Proteomes" id="UP001062846"/>
    </source>
</evidence>
<keyword evidence="2" id="KW-1185">Reference proteome</keyword>
<gene>
    <name evidence="1" type="ORF">RHMOL_Rhmol13G0175400</name>
</gene>
<dbReference type="Proteomes" id="UP001062846">
    <property type="component" value="Chromosome 13"/>
</dbReference>
<comment type="caution">
    <text evidence="1">The sequence shown here is derived from an EMBL/GenBank/DDBJ whole genome shotgun (WGS) entry which is preliminary data.</text>
</comment>